<evidence type="ECO:0000313" key="7">
    <source>
        <dbReference type="EMBL" id="OIQ96650.1"/>
    </source>
</evidence>
<dbReference type="GO" id="GO:0007165">
    <property type="term" value="P:signal transduction"/>
    <property type="evidence" value="ECO:0007669"/>
    <property type="project" value="UniProtKB-KW"/>
</dbReference>
<reference evidence="7" key="1">
    <citation type="submission" date="2016-10" db="EMBL/GenBank/DDBJ databases">
        <title>Sequence of Gallionella enrichment culture.</title>
        <authorList>
            <person name="Poehlein A."/>
            <person name="Muehling M."/>
            <person name="Daniel R."/>
        </authorList>
    </citation>
    <scope>NUCLEOTIDE SEQUENCE</scope>
</reference>
<name>A0A1J5RM94_9ZZZZ</name>
<sequence length="540" mass="57488">MKLLNKILLAPGIALIFLVAVGLTSYFALSSQRQALNDLVRIRQEHARVANDFVEGVLSVHSIIYRIFTWSANTATDQAKLNKAAKEQFDRVDKMGLAFGKWLGQPEINGQERELGKRMQVALLKYKKSIVQAIDLATVDVNTGLAAMQTADDDFKALDKLGTQLVVVEKNLGEQDYAASGIAYAHALEIMATVFALALALVIAISLFIARAIVRPIADATRVAARVADGDLSITIQAGGNDEVGQLLLALKRMQDELRQMIGSIDDGSRRVGSAAENMAAAAGQISKSAEAQSEAISNTAAAVEQMTVSIGQVSENAGTARGVAQKTSEIADRGKHQADTTATEIRKIAGSVDNSAQVMRELQASSQQISQIANVIRGIADQTNLLALNAAIEAARAGEQGRGFAVVADEVRKLAEQTGSATNEIQKMIDTIQSQTAAAAIQMEQVNEQVISGVELIEGLQGPLEELREGASRAVANLVELSNAATEQATASTEIARNIERIAQMGEENSASASKGTETAKGLDNLSRDLLSVVGRFRR</sequence>
<protein>
    <submittedName>
        <fullName evidence="7">Methyl-accepting chemotaxis protein I</fullName>
    </submittedName>
</protein>
<evidence type="ECO:0000259" key="6">
    <source>
        <dbReference type="PROSITE" id="PS50885"/>
    </source>
</evidence>
<dbReference type="EMBL" id="MLJW01000145">
    <property type="protein sequence ID" value="OIQ96650.1"/>
    <property type="molecule type" value="Genomic_DNA"/>
</dbReference>
<feature type="compositionally biased region" description="Basic and acidic residues" evidence="3">
    <location>
        <begin position="330"/>
        <end position="339"/>
    </location>
</feature>
<dbReference type="Pfam" id="PF00015">
    <property type="entry name" value="MCPsignal"/>
    <property type="match status" value="1"/>
</dbReference>
<dbReference type="PROSITE" id="PS50885">
    <property type="entry name" value="HAMP"/>
    <property type="match status" value="1"/>
</dbReference>
<keyword evidence="4" id="KW-0812">Transmembrane</keyword>
<keyword evidence="1" id="KW-0807">Transducer</keyword>
<gene>
    <name evidence="7" type="primary">tsr_5</name>
    <name evidence="7" type="ORF">GALL_213530</name>
</gene>
<accession>A0A1J5RM94</accession>
<feature type="transmembrane region" description="Helical" evidence="4">
    <location>
        <begin position="7"/>
        <end position="29"/>
    </location>
</feature>
<feature type="region of interest" description="Disordered" evidence="3">
    <location>
        <begin position="320"/>
        <end position="342"/>
    </location>
</feature>
<dbReference type="SUPFAM" id="SSF58104">
    <property type="entry name" value="Methyl-accepting chemotaxis protein (MCP) signaling domain"/>
    <property type="match status" value="1"/>
</dbReference>
<dbReference type="Gene3D" id="1.10.287.950">
    <property type="entry name" value="Methyl-accepting chemotaxis protein"/>
    <property type="match status" value="1"/>
</dbReference>
<keyword evidence="4" id="KW-0472">Membrane</keyword>
<dbReference type="InterPro" id="IPR004089">
    <property type="entry name" value="MCPsignal_dom"/>
</dbReference>
<feature type="domain" description="Methyl-accepting transducer" evidence="5">
    <location>
        <begin position="268"/>
        <end position="504"/>
    </location>
</feature>
<dbReference type="CDD" id="cd11386">
    <property type="entry name" value="MCP_signal"/>
    <property type="match status" value="1"/>
</dbReference>
<dbReference type="Pfam" id="PF00672">
    <property type="entry name" value="HAMP"/>
    <property type="match status" value="1"/>
</dbReference>
<feature type="domain" description="HAMP" evidence="6">
    <location>
        <begin position="211"/>
        <end position="263"/>
    </location>
</feature>
<dbReference type="GO" id="GO:0016020">
    <property type="term" value="C:membrane"/>
    <property type="evidence" value="ECO:0007669"/>
    <property type="project" value="InterPro"/>
</dbReference>
<keyword evidence="4" id="KW-1133">Transmembrane helix</keyword>
<dbReference type="FunFam" id="1.10.287.950:FF:000001">
    <property type="entry name" value="Methyl-accepting chemotaxis sensory transducer"/>
    <property type="match status" value="1"/>
</dbReference>
<feature type="transmembrane region" description="Helical" evidence="4">
    <location>
        <begin position="190"/>
        <end position="214"/>
    </location>
</feature>
<evidence type="ECO:0000256" key="4">
    <source>
        <dbReference type="SAM" id="Phobius"/>
    </source>
</evidence>
<dbReference type="PANTHER" id="PTHR32089:SF112">
    <property type="entry name" value="LYSOZYME-LIKE PROTEIN-RELATED"/>
    <property type="match status" value="1"/>
</dbReference>
<dbReference type="SMART" id="SM00283">
    <property type="entry name" value="MA"/>
    <property type="match status" value="1"/>
</dbReference>
<evidence type="ECO:0000256" key="3">
    <source>
        <dbReference type="SAM" id="MobiDB-lite"/>
    </source>
</evidence>
<dbReference type="SMART" id="SM00304">
    <property type="entry name" value="HAMP"/>
    <property type="match status" value="1"/>
</dbReference>
<comment type="caution">
    <text evidence="7">The sequence shown here is derived from an EMBL/GenBank/DDBJ whole genome shotgun (WGS) entry which is preliminary data.</text>
</comment>
<dbReference type="PANTHER" id="PTHR32089">
    <property type="entry name" value="METHYL-ACCEPTING CHEMOTAXIS PROTEIN MCPB"/>
    <property type="match status" value="1"/>
</dbReference>
<organism evidence="7">
    <name type="scientific">mine drainage metagenome</name>
    <dbReference type="NCBI Taxonomy" id="410659"/>
    <lineage>
        <taxon>unclassified sequences</taxon>
        <taxon>metagenomes</taxon>
        <taxon>ecological metagenomes</taxon>
    </lineage>
</organism>
<evidence type="ECO:0000259" key="5">
    <source>
        <dbReference type="PROSITE" id="PS50111"/>
    </source>
</evidence>
<dbReference type="InterPro" id="IPR003660">
    <property type="entry name" value="HAMP_dom"/>
</dbReference>
<evidence type="ECO:0000256" key="2">
    <source>
        <dbReference type="ARBA" id="ARBA00029447"/>
    </source>
</evidence>
<evidence type="ECO:0000256" key="1">
    <source>
        <dbReference type="ARBA" id="ARBA00023224"/>
    </source>
</evidence>
<dbReference type="CDD" id="cd06225">
    <property type="entry name" value="HAMP"/>
    <property type="match status" value="1"/>
</dbReference>
<dbReference type="PROSITE" id="PS50111">
    <property type="entry name" value="CHEMOTAXIS_TRANSDUC_2"/>
    <property type="match status" value="1"/>
</dbReference>
<proteinExistence type="inferred from homology"/>
<comment type="similarity">
    <text evidence="2">Belongs to the methyl-accepting chemotaxis (MCP) protein family.</text>
</comment>
<dbReference type="AlphaFoldDB" id="A0A1J5RM94"/>